<feature type="compositionally biased region" description="Polar residues" evidence="1">
    <location>
        <begin position="471"/>
        <end position="496"/>
    </location>
</feature>
<sequence length="586" mass="66181">MSLRNLRPQRIASTSAHLAVWRQRGVRYYSSQAANDPEWFQQLRAELLSRDPVYGREDVNVLHHQQLLTALAGFTPWTYRKTAVAQTNTPVAHLLTRFNAQVPSAALLPDGTDPLHSPGEPWVRRMWAGGAVELNPGLEERMHVMKLHAKVACIERIKDVRLQGEDDTAKIFVTIERRFAMINRLTDHTGSQSRGLEPETHLMQQVRDGVEWGDAILKEERNLVFLKAKTDTELMAVQAGQTHVPRYLKSPIDPDFTHTLTPTRSLLFRYSALTFNAHLLHLDPAYARNVEGHRNLLVHGPLTLTLMLQTLTRHLWSPEVNAEAEIVESVAYRNLAPLYCDEKMRIRVKRKTRTGAGKAWDVWIEGPEGGMAVKAIMRTVNPRKKALSTKPKVKPTTTTPPLDVQTVAVQAQDSSNALKQQDSSTEQVSQLLHKECQNLQTEEPVTTRSQRKASTRRALHYLYSPSSPLSIRTSPPTQADQSSGSHKTKNTPQQLQLPPRFSLFPSPDKPQQNRKQRRREYQKVRKIEQVTIRKVGITLGSGEKQSKQKMKHFKKALKVATLAAGKREGRRVQVDGEGEGRGKGAE</sequence>
<keyword evidence="3" id="KW-1185">Reference proteome</keyword>
<comment type="caution">
    <text evidence="2">The sequence shown here is derived from an EMBL/GenBank/DDBJ whole genome shotgun (WGS) entry which is preliminary data.</text>
</comment>
<dbReference type="GO" id="GO:0019171">
    <property type="term" value="F:(3R)-hydroxyacyl-[acyl-carrier-protein] dehydratase activity"/>
    <property type="evidence" value="ECO:0007669"/>
    <property type="project" value="TreeGrafter"/>
</dbReference>
<dbReference type="AlphaFoldDB" id="A0A8H7J1W4"/>
<dbReference type="EMBL" id="RZGK01000012">
    <property type="protein sequence ID" value="KAF9695309.1"/>
    <property type="molecule type" value="Genomic_DNA"/>
</dbReference>
<dbReference type="PANTHER" id="PTHR28152:SF1">
    <property type="entry name" value="HYDROXYACYL-THIOESTER DEHYDRATASE TYPE 2, MITOCHONDRIAL"/>
    <property type="match status" value="1"/>
</dbReference>
<feature type="region of interest" description="Disordered" evidence="1">
    <location>
        <begin position="411"/>
        <end position="430"/>
    </location>
</feature>
<evidence type="ECO:0000256" key="1">
    <source>
        <dbReference type="SAM" id="MobiDB-lite"/>
    </source>
</evidence>
<feature type="region of interest" description="Disordered" evidence="1">
    <location>
        <begin position="463"/>
        <end position="522"/>
    </location>
</feature>
<dbReference type="Gene3D" id="3.10.129.10">
    <property type="entry name" value="Hotdog Thioesterase"/>
    <property type="match status" value="1"/>
</dbReference>
<evidence type="ECO:0008006" key="4">
    <source>
        <dbReference type="Google" id="ProtNLM"/>
    </source>
</evidence>
<accession>A0A8H7J1W4</accession>
<proteinExistence type="predicted"/>
<dbReference type="OrthoDB" id="3257538at2759"/>
<evidence type="ECO:0000313" key="2">
    <source>
        <dbReference type="EMBL" id="KAF9695309.1"/>
    </source>
</evidence>
<dbReference type="Proteomes" id="UP000651452">
    <property type="component" value="Unassembled WGS sequence"/>
</dbReference>
<gene>
    <name evidence="2" type="ORF">EKO04_007061</name>
</gene>
<evidence type="ECO:0000313" key="3">
    <source>
        <dbReference type="Proteomes" id="UP000651452"/>
    </source>
</evidence>
<dbReference type="InterPro" id="IPR029069">
    <property type="entry name" value="HotDog_dom_sf"/>
</dbReference>
<reference evidence="2" key="1">
    <citation type="submission" date="2018-12" db="EMBL/GenBank/DDBJ databases">
        <authorList>
            <person name="Syme R.A."/>
            <person name="Farfan-Caceres L."/>
            <person name="Lichtenzveig J."/>
        </authorList>
    </citation>
    <scope>NUCLEOTIDE SEQUENCE</scope>
    <source>
        <strain evidence="2">Al4</strain>
    </source>
</reference>
<dbReference type="InterPro" id="IPR052741">
    <property type="entry name" value="Mitochondrial_HTD2"/>
</dbReference>
<name>A0A8H7J1W4_9PLEO</name>
<reference evidence="2" key="2">
    <citation type="submission" date="2020-09" db="EMBL/GenBank/DDBJ databases">
        <title>Reference genome assembly for Australian Ascochyta lentis isolate Al4.</title>
        <authorList>
            <person name="Lee R.C."/>
            <person name="Farfan-Caceres L.M."/>
            <person name="Debler J.W."/>
            <person name="Williams A.H."/>
            <person name="Henares B.M."/>
        </authorList>
    </citation>
    <scope>NUCLEOTIDE SEQUENCE</scope>
    <source>
        <strain evidence="2">Al4</strain>
    </source>
</reference>
<feature type="region of interest" description="Disordered" evidence="1">
    <location>
        <begin position="566"/>
        <end position="586"/>
    </location>
</feature>
<feature type="compositionally biased region" description="Basic residues" evidence="1">
    <location>
        <begin position="383"/>
        <end position="393"/>
    </location>
</feature>
<feature type="region of interest" description="Disordered" evidence="1">
    <location>
        <begin position="383"/>
        <end position="403"/>
    </location>
</feature>
<protein>
    <recommendedName>
        <fullName evidence="4">MaoC-like domain-containing protein</fullName>
    </recommendedName>
</protein>
<dbReference type="PANTHER" id="PTHR28152">
    <property type="entry name" value="HYDROXYACYL-THIOESTER DEHYDRATASE TYPE 2, MITOCHONDRIAL"/>
    <property type="match status" value="1"/>
</dbReference>
<dbReference type="SUPFAM" id="SSF54637">
    <property type="entry name" value="Thioesterase/thiol ester dehydrase-isomerase"/>
    <property type="match status" value="1"/>
</dbReference>
<organism evidence="2 3">
    <name type="scientific">Ascochyta lentis</name>
    <dbReference type="NCBI Taxonomy" id="205686"/>
    <lineage>
        <taxon>Eukaryota</taxon>
        <taxon>Fungi</taxon>
        <taxon>Dikarya</taxon>
        <taxon>Ascomycota</taxon>
        <taxon>Pezizomycotina</taxon>
        <taxon>Dothideomycetes</taxon>
        <taxon>Pleosporomycetidae</taxon>
        <taxon>Pleosporales</taxon>
        <taxon>Pleosporineae</taxon>
        <taxon>Didymellaceae</taxon>
        <taxon>Ascochyta</taxon>
    </lineage>
</organism>
<dbReference type="GO" id="GO:0005739">
    <property type="term" value="C:mitochondrion"/>
    <property type="evidence" value="ECO:0007669"/>
    <property type="project" value="TreeGrafter"/>
</dbReference>